<dbReference type="RefSeq" id="WP_093940873.1">
    <property type="nucleotide sequence ID" value="NZ_CP022521.1"/>
</dbReference>
<keyword evidence="2" id="KW-0964">Secreted</keyword>
<dbReference type="KEGG" id="ahg:AHOG_08585"/>
<evidence type="ECO:0000256" key="1">
    <source>
        <dbReference type="ARBA" id="ARBA00004613"/>
    </source>
</evidence>
<dbReference type="InterPro" id="IPR009003">
    <property type="entry name" value="Peptidase_S1_PA"/>
</dbReference>
<keyword evidence="3" id="KW-1015">Disulfide bond</keyword>
<dbReference type="Proteomes" id="UP000204221">
    <property type="component" value="Chromosome"/>
</dbReference>
<dbReference type="InterPro" id="IPR001314">
    <property type="entry name" value="Peptidase_S1A"/>
</dbReference>
<name>A0A221W0T7_9PSEU</name>
<dbReference type="EC" id="3.4.21.4" evidence="6"/>
<dbReference type="GO" id="GO:0004252">
    <property type="term" value="F:serine-type endopeptidase activity"/>
    <property type="evidence" value="ECO:0007669"/>
    <property type="project" value="UniProtKB-EC"/>
</dbReference>
<evidence type="ECO:0000256" key="5">
    <source>
        <dbReference type="SAM" id="MobiDB-lite"/>
    </source>
</evidence>
<reference evidence="6 7" key="1">
    <citation type="submission" date="2017-07" db="EMBL/GenBank/DDBJ databases">
        <title>Complete genome sequence of Actinoalloteichus hoggarensis DSM 45943, type strain of Actinoalloteichus hoggarensis.</title>
        <authorList>
            <person name="Ruckert C."/>
            <person name="Nouioui I."/>
            <person name="Willmese J."/>
            <person name="van Wezel G."/>
            <person name="Klenk H.-P."/>
            <person name="Kalinowski J."/>
            <person name="Zotchev S.B."/>
        </authorList>
    </citation>
    <scope>NUCLEOTIDE SEQUENCE [LARGE SCALE GENOMIC DNA]</scope>
    <source>
        <strain evidence="6 7">DSM 45943</strain>
    </source>
</reference>
<feature type="region of interest" description="Disordered" evidence="5">
    <location>
        <begin position="298"/>
        <end position="344"/>
    </location>
</feature>
<dbReference type="InterPro" id="IPR043504">
    <property type="entry name" value="Peptidase_S1_PA_chymotrypsin"/>
</dbReference>
<dbReference type="PRINTS" id="PR00722">
    <property type="entry name" value="CHYMOTRYPSIN"/>
</dbReference>
<evidence type="ECO:0000256" key="4">
    <source>
        <dbReference type="ARBA" id="ARBA00023180"/>
    </source>
</evidence>
<dbReference type="GO" id="GO:0006508">
    <property type="term" value="P:proteolysis"/>
    <property type="evidence" value="ECO:0007669"/>
    <property type="project" value="InterPro"/>
</dbReference>
<dbReference type="Pfam" id="PF00089">
    <property type="entry name" value="Trypsin"/>
    <property type="match status" value="1"/>
</dbReference>
<dbReference type="GO" id="GO:0005615">
    <property type="term" value="C:extracellular space"/>
    <property type="evidence" value="ECO:0007669"/>
    <property type="project" value="TreeGrafter"/>
</dbReference>
<dbReference type="PANTHER" id="PTHR24278:SF40">
    <property type="entry name" value="COAGULATION FACTOR VII-LIKE"/>
    <property type="match status" value="1"/>
</dbReference>
<evidence type="ECO:0000313" key="6">
    <source>
        <dbReference type="EMBL" id="ASO19362.1"/>
    </source>
</evidence>
<sequence>MSTVLDAVGRRLTVVISVLLMTGSIATPVPGLDVTSAAGGGDRPVTAEGGAGAEIANAGSTGGTAARPALETDAAEHPWAVLLTTANGVPFCAGTLVARTSVLTAAACVWGADPERLRVVTTGGAPPDVAEQGVRAAEVWTHPEHVTEVWTHPEHVPESPEHDIAVVTLAEPIDGTVLRLGGTDDAALYEPGRSVRLIIDGESRQGALRIEAADACTAVYDFYDPAWMLCAAADSADADPCLSEIGGPLFASDGDSEVLVGLLPSGPGCGAAGMPGAFPNVAAYADLLAEEIHSAEPRAPVPTPAEQAIEPDGADSAVAGGRPAAADPGAAPIPTDPFEAGPVG</sequence>
<evidence type="ECO:0000313" key="7">
    <source>
        <dbReference type="Proteomes" id="UP000204221"/>
    </source>
</evidence>
<gene>
    <name evidence="6" type="ORF">AHOG_08585</name>
</gene>
<evidence type="ECO:0000256" key="3">
    <source>
        <dbReference type="ARBA" id="ARBA00023157"/>
    </source>
</evidence>
<dbReference type="AlphaFoldDB" id="A0A221W0T7"/>
<comment type="subcellular location">
    <subcellularLocation>
        <location evidence="1">Secreted</location>
    </subcellularLocation>
</comment>
<accession>A0A221W0T7</accession>
<proteinExistence type="predicted"/>
<organism evidence="6 7">
    <name type="scientific">Actinoalloteichus hoggarensis</name>
    <dbReference type="NCBI Taxonomy" id="1470176"/>
    <lineage>
        <taxon>Bacteria</taxon>
        <taxon>Bacillati</taxon>
        <taxon>Actinomycetota</taxon>
        <taxon>Actinomycetes</taxon>
        <taxon>Pseudonocardiales</taxon>
        <taxon>Pseudonocardiaceae</taxon>
        <taxon>Actinoalloteichus</taxon>
    </lineage>
</organism>
<dbReference type="PROSITE" id="PS50240">
    <property type="entry name" value="TRYPSIN_DOM"/>
    <property type="match status" value="1"/>
</dbReference>
<keyword evidence="6" id="KW-0378">Hydrolase</keyword>
<protein>
    <submittedName>
        <fullName evidence="6">Trypsin</fullName>
        <ecNumber evidence="6">3.4.21.4</ecNumber>
    </submittedName>
</protein>
<feature type="compositionally biased region" description="Low complexity" evidence="5">
    <location>
        <begin position="314"/>
        <end position="337"/>
    </location>
</feature>
<keyword evidence="4" id="KW-0325">Glycoprotein</keyword>
<feature type="region of interest" description="Disordered" evidence="5">
    <location>
        <begin position="40"/>
        <end position="66"/>
    </location>
</feature>
<dbReference type="InterPro" id="IPR001254">
    <property type="entry name" value="Trypsin_dom"/>
</dbReference>
<dbReference type="OrthoDB" id="9815928at2"/>
<dbReference type="PANTHER" id="PTHR24278">
    <property type="entry name" value="COAGULATION FACTOR"/>
    <property type="match status" value="1"/>
</dbReference>
<dbReference type="SUPFAM" id="SSF50494">
    <property type="entry name" value="Trypsin-like serine proteases"/>
    <property type="match status" value="1"/>
</dbReference>
<dbReference type="SMART" id="SM00020">
    <property type="entry name" value="Tryp_SPc"/>
    <property type="match status" value="1"/>
</dbReference>
<keyword evidence="7" id="KW-1185">Reference proteome</keyword>
<dbReference type="EMBL" id="CP022521">
    <property type="protein sequence ID" value="ASO19362.1"/>
    <property type="molecule type" value="Genomic_DNA"/>
</dbReference>
<evidence type="ECO:0000256" key="2">
    <source>
        <dbReference type="ARBA" id="ARBA00022525"/>
    </source>
</evidence>
<dbReference type="InterPro" id="IPR050442">
    <property type="entry name" value="Peptidase_S1_coag_factors"/>
</dbReference>
<dbReference type="Gene3D" id="2.40.10.10">
    <property type="entry name" value="Trypsin-like serine proteases"/>
    <property type="match status" value="2"/>
</dbReference>